<dbReference type="EMBL" id="JABBNU010000012">
    <property type="protein sequence ID" value="NMM50311.1"/>
    <property type="molecule type" value="Genomic_DNA"/>
</dbReference>
<evidence type="ECO:0000313" key="3">
    <source>
        <dbReference type="Proteomes" id="UP000559010"/>
    </source>
</evidence>
<evidence type="ECO:0000313" key="2">
    <source>
        <dbReference type="EMBL" id="NMM50311.1"/>
    </source>
</evidence>
<dbReference type="Proteomes" id="UP000559010">
    <property type="component" value="Unassembled WGS sequence"/>
</dbReference>
<comment type="caution">
    <text evidence="2">The sequence shown here is derived from an EMBL/GenBank/DDBJ whole genome shotgun (WGS) entry which is preliminary data.</text>
</comment>
<keyword evidence="3" id="KW-1185">Reference proteome</keyword>
<feature type="chain" id="PRO_5032634958" description="Outer membrane protein with beta-barrel domain" evidence="1">
    <location>
        <begin position="20"/>
        <end position="139"/>
    </location>
</feature>
<evidence type="ECO:0008006" key="4">
    <source>
        <dbReference type="Google" id="ProtNLM"/>
    </source>
</evidence>
<proteinExistence type="predicted"/>
<keyword evidence="1" id="KW-0732">Signal</keyword>
<evidence type="ECO:0000256" key="1">
    <source>
        <dbReference type="SAM" id="SignalP"/>
    </source>
</evidence>
<dbReference type="RefSeq" id="WP_169684676.1">
    <property type="nucleotide sequence ID" value="NZ_JABBNU010000012.1"/>
</dbReference>
<sequence length="139" mass="15768">MKRILLFGVLIFLGLQANAQNTNSWLLHAGLDVIKTDNYGLFEKAQLGFEADYFLRQNFTVSGGVELWRNSTRVALGLRFYPVKPVYVRFRGLIGDYSDVNLGFGYAHPIGSNLKWDFIGDYYFDQSAFALRTGISIIL</sequence>
<feature type="signal peptide" evidence="1">
    <location>
        <begin position="1"/>
        <end position="19"/>
    </location>
</feature>
<name>A0A848J3K9_9BACT</name>
<dbReference type="AlphaFoldDB" id="A0A848J3K9"/>
<accession>A0A848J3K9</accession>
<protein>
    <recommendedName>
        <fullName evidence="4">Outer membrane protein with beta-barrel domain</fullName>
    </recommendedName>
</protein>
<gene>
    <name evidence="2" type="ORF">HH304_18020</name>
</gene>
<organism evidence="2 3">
    <name type="scientific">Marinigracilibium pacificum</name>
    <dbReference type="NCBI Taxonomy" id="2729599"/>
    <lineage>
        <taxon>Bacteria</taxon>
        <taxon>Pseudomonadati</taxon>
        <taxon>Bacteroidota</taxon>
        <taxon>Cytophagia</taxon>
        <taxon>Cytophagales</taxon>
        <taxon>Flammeovirgaceae</taxon>
        <taxon>Marinigracilibium</taxon>
    </lineage>
</organism>
<reference evidence="2 3" key="1">
    <citation type="submission" date="2020-04" db="EMBL/GenBank/DDBJ databases">
        <title>Flammeovirgaceae bacterium KN852 isolated from deep sea.</title>
        <authorList>
            <person name="Zhang D.-C."/>
        </authorList>
    </citation>
    <scope>NUCLEOTIDE SEQUENCE [LARGE SCALE GENOMIC DNA]</scope>
    <source>
        <strain evidence="2 3">KN852</strain>
    </source>
</reference>